<gene>
    <name evidence="2" type="ORF">RGC78_06305</name>
</gene>
<keyword evidence="1" id="KW-1133">Transmembrane helix</keyword>
<keyword evidence="3" id="KW-1185">Reference proteome</keyword>
<evidence type="ECO:0000256" key="1">
    <source>
        <dbReference type="SAM" id="Phobius"/>
    </source>
</evidence>
<keyword evidence="1" id="KW-0472">Membrane</keyword>
<keyword evidence="1" id="KW-0812">Transmembrane</keyword>
<accession>A0ABU1EFB0</accession>
<reference evidence="2 3" key="1">
    <citation type="submission" date="2023-09" db="EMBL/GenBank/DDBJ databases">
        <authorList>
            <person name="Zhai L."/>
        </authorList>
    </citation>
    <scope>NUCLEOTIDE SEQUENCE [LARGE SCALE GENOMIC DNA]</scope>
    <source>
        <strain evidence="2 3">5 N-1</strain>
    </source>
</reference>
<protein>
    <submittedName>
        <fullName evidence="2">Uncharacterized protein</fullName>
    </submittedName>
</protein>
<name>A0ABU1EFB0_9CLOT</name>
<proteinExistence type="predicted"/>
<dbReference type="Proteomes" id="UP001256646">
    <property type="component" value="Unassembled WGS sequence"/>
</dbReference>
<evidence type="ECO:0000313" key="3">
    <source>
        <dbReference type="Proteomes" id="UP001256646"/>
    </source>
</evidence>
<evidence type="ECO:0000313" key="2">
    <source>
        <dbReference type="EMBL" id="MDR5587080.1"/>
    </source>
</evidence>
<sequence length="299" mass="35470">MKAGILIGSTLDDLFIINHFNVKYIILILYIFIILMLLLPKNIRKYYKLCSMHNYYVEQCKEYIKSCYDIPIILDKKFNISSFLDDVIVISAQSIVYNCSFSIIIKNNIIYDDYFQHYFRKQINSKIKSEINKYALKSNEPYANKLLNICIKREPGNDCIEFSIDSSVNLFKEYKSKIPPYEIFYERNSSKNNALNFTYLMTIDTHDLELNIKYIYLILHTLKSFNYKFDTISFYGYDTHIGLSNNKTYNDSNYIIKEMSYSKTCSILTNQDLSYINEKVHSYMINIDKNNNLFNTYVE</sequence>
<dbReference type="EMBL" id="JAVJAN010000013">
    <property type="protein sequence ID" value="MDR5587080.1"/>
    <property type="molecule type" value="Genomic_DNA"/>
</dbReference>
<organism evidence="2 3">
    <name type="scientific">Clostridium aquiflavi</name>
    <dbReference type="NCBI Taxonomy" id="3073603"/>
    <lineage>
        <taxon>Bacteria</taxon>
        <taxon>Bacillati</taxon>
        <taxon>Bacillota</taxon>
        <taxon>Clostridia</taxon>
        <taxon>Eubacteriales</taxon>
        <taxon>Clostridiaceae</taxon>
        <taxon>Clostridium</taxon>
    </lineage>
</organism>
<feature type="transmembrane region" description="Helical" evidence="1">
    <location>
        <begin position="20"/>
        <end position="39"/>
    </location>
</feature>
<comment type="caution">
    <text evidence="2">The sequence shown here is derived from an EMBL/GenBank/DDBJ whole genome shotgun (WGS) entry which is preliminary data.</text>
</comment>